<dbReference type="EMBL" id="RBPH01000129">
    <property type="protein sequence ID" value="RMN81319.1"/>
    <property type="molecule type" value="Genomic_DNA"/>
</dbReference>
<dbReference type="PATRIC" id="fig|86840.3.peg.3733"/>
<dbReference type="EMBL" id="RBPJ01000129">
    <property type="protein sequence ID" value="RMN97444.1"/>
    <property type="molecule type" value="Genomic_DNA"/>
</dbReference>
<dbReference type="EMBL" id="LJPX01000190">
    <property type="protein sequence ID" value="KPW76911.1"/>
    <property type="molecule type" value="Genomic_DNA"/>
</dbReference>
<evidence type="ECO:0000313" key="9">
    <source>
        <dbReference type="Proteomes" id="UP000281372"/>
    </source>
</evidence>
<organism evidence="2 6">
    <name type="scientific">Pseudomonas cannabina</name>
    <dbReference type="NCBI Taxonomy" id="86840"/>
    <lineage>
        <taxon>Bacteria</taxon>
        <taxon>Pseudomonadati</taxon>
        <taxon>Pseudomonadota</taxon>
        <taxon>Gammaproteobacteria</taxon>
        <taxon>Pseudomonadales</taxon>
        <taxon>Pseudomonadaceae</taxon>
        <taxon>Pseudomonas</taxon>
    </lineage>
</organism>
<evidence type="ECO:0000256" key="1">
    <source>
        <dbReference type="SAM" id="Phobius"/>
    </source>
</evidence>
<evidence type="ECO:0000313" key="5">
    <source>
        <dbReference type="EMBL" id="RMN97444.1"/>
    </source>
</evidence>
<keyword evidence="1" id="KW-1133">Transmembrane helix</keyword>
<dbReference type="Proteomes" id="UP000270524">
    <property type="component" value="Unassembled WGS sequence"/>
</dbReference>
<evidence type="ECO:0000313" key="7">
    <source>
        <dbReference type="Proteomes" id="UP000269335"/>
    </source>
</evidence>
<sequence length="132" mass="14976">MSSVTRRRDLYVSLKLIVCIALGIWLGAMAVFLTGLLYYKSLPPAQTQALEQAATQLSAPPAQKAGKVAEPETEMFRKYEQSLRESEARQAREQVEEQQQRTFSRSKCDFWLQQDRTAPSEKSRASINQFCG</sequence>
<dbReference type="EMBL" id="RBOW01000912">
    <property type="protein sequence ID" value="RMN19522.1"/>
    <property type="molecule type" value="Genomic_DNA"/>
</dbReference>
<feature type="transmembrane region" description="Helical" evidence="1">
    <location>
        <begin position="12"/>
        <end position="39"/>
    </location>
</feature>
<dbReference type="Proteomes" id="UP000281372">
    <property type="component" value="Unassembled WGS sequence"/>
</dbReference>
<proteinExistence type="predicted"/>
<gene>
    <name evidence="2" type="ORF">ALO81_02660</name>
    <name evidence="5" type="ORF">ALQ51_04116</name>
    <name evidence="4" type="ORF">ALQ53_03393</name>
    <name evidence="3" type="ORF">ALQ64_02435</name>
</gene>
<dbReference type="Proteomes" id="UP000269335">
    <property type="component" value="Unassembled WGS sequence"/>
</dbReference>
<evidence type="ECO:0000313" key="6">
    <source>
        <dbReference type="Proteomes" id="UP000050564"/>
    </source>
</evidence>
<dbReference type="RefSeq" id="WP_007251430.1">
    <property type="nucleotide sequence ID" value="NZ_CP178532.1"/>
</dbReference>
<reference evidence="7 8" key="2">
    <citation type="submission" date="2018-08" db="EMBL/GenBank/DDBJ databases">
        <title>Recombination of ecologically and evolutionarily significant loci maintains genetic cohesion in the Pseudomonas syringae species complex.</title>
        <authorList>
            <person name="Dillon M."/>
            <person name="Thakur S."/>
            <person name="Almeida R.N.D."/>
            <person name="Weir B.S."/>
            <person name="Guttman D.S."/>
        </authorList>
    </citation>
    <scope>NUCLEOTIDE SEQUENCE [LARGE SCALE GENOMIC DNA]</scope>
    <source>
        <strain evidence="4 7">ICMP 15201</strain>
        <strain evidence="5 8">ICMP 15203</strain>
        <strain evidence="3 9">ICMP 2821</strain>
    </source>
</reference>
<comment type="caution">
    <text evidence="2">The sequence shown here is derived from an EMBL/GenBank/DDBJ whole genome shotgun (WGS) entry which is preliminary data.</text>
</comment>
<protein>
    <submittedName>
        <fullName evidence="2">Uncharacterized protein</fullName>
    </submittedName>
</protein>
<keyword evidence="1" id="KW-0472">Membrane</keyword>
<accession>A0A0P9N2B3</accession>
<evidence type="ECO:0000313" key="3">
    <source>
        <dbReference type="EMBL" id="RMN19522.1"/>
    </source>
</evidence>
<evidence type="ECO:0000313" key="8">
    <source>
        <dbReference type="Proteomes" id="UP000270524"/>
    </source>
</evidence>
<evidence type="ECO:0000313" key="4">
    <source>
        <dbReference type="EMBL" id="RMN81319.1"/>
    </source>
</evidence>
<dbReference type="Proteomes" id="UP000050564">
    <property type="component" value="Unassembled WGS sequence"/>
</dbReference>
<evidence type="ECO:0000313" key="2">
    <source>
        <dbReference type="EMBL" id="KPW76911.1"/>
    </source>
</evidence>
<reference evidence="2 6" key="1">
    <citation type="submission" date="2015-09" db="EMBL/GenBank/DDBJ databases">
        <title>Genome announcement of multiple Pseudomonas syringae strains.</title>
        <authorList>
            <person name="Thakur S."/>
            <person name="Wang P.W."/>
            <person name="Gong Y."/>
            <person name="Weir B.S."/>
            <person name="Guttman D.S."/>
        </authorList>
    </citation>
    <scope>NUCLEOTIDE SEQUENCE [LARGE SCALE GENOMIC DNA]</scope>
    <source>
        <strain evidence="2 6">ICMP2823</strain>
    </source>
</reference>
<name>A0A0P9N2B3_PSECA</name>
<dbReference type="AlphaFoldDB" id="A0A0P9N2B3"/>
<keyword evidence="1" id="KW-0812">Transmembrane</keyword>
<dbReference type="GeneID" id="64464488"/>